<organism evidence="2 3">
    <name type="scientific">Brevibacterium linens</name>
    <dbReference type="NCBI Taxonomy" id="1703"/>
    <lineage>
        <taxon>Bacteria</taxon>
        <taxon>Bacillati</taxon>
        <taxon>Actinomycetota</taxon>
        <taxon>Actinomycetes</taxon>
        <taxon>Micrococcales</taxon>
        <taxon>Brevibacteriaceae</taxon>
        <taxon>Brevibacterium</taxon>
    </lineage>
</organism>
<dbReference type="Pfam" id="PF13649">
    <property type="entry name" value="Methyltransf_25"/>
    <property type="match status" value="1"/>
</dbReference>
<keyword evidence="2" id="KW-0489">Methyltransferase</keyword>
<dbReference type="SUPFAM" id="SSF53335">
    <property type="entry name" value="S-adenosyl-L-methionine-dependent methyltransferases"/>
    <property type="match status" value="1"/>
</dbReference>
<dbReference type="RefSeq" id="WP_101556043.1">
    <property type="nucleotide sequence ID" value="NZ_FXZA01000013.1"/>
</dbReference>
<name>A0A2H1JE90_BRELN</name>
<evidence type="ECO:0000259" key="1">
    <source>
        <dbReference type="Pfam" id="PF13649"/>
    </source>
</evidence>
<dbReference type="AlphaFoldDB" id="A0A2H1JE90"/>
<keyword evidence="2" id="KW-0808">Transferase</keyword>
<dbReference type="InterPro" id="IPR029063">
    <property type="entry name" value="SAM-dependent_MTases_sf"/>
</dbReference>
<dbReference type="Gene3D" id="3.40.50.150">
    <property type="entry name" value="Vaccinia Virus protein VP39"/>
    <property type="match status" value="1"/>
</dbReference>
<proteinExistence type="predicted"/>
<accession>A0A2H1JE90</accession>
<dbReference type="PANTHER" id="PTHR43591">
    <property type="entry name" value="METHYLTRANSFERASE"/>
    <property type="match status" value="1"/>
</dbReference>
<dbReference type="Proteomes" id="UP000234498">
    <property type="component" value="Unassembled WGS sequence"/>
</dbReference>
<dbReference type="GO" id="GO:0032259">
    <property type="term" value="P:methylation"/>
    <property type="evidence" value="ECO:0007669"/>
    <property type="project" value="UniProtKB-KW"/>
</dbReference>
<sequence length="250" mass="26497">MDAAEFWAVGDYSVVGDLWSQPGEDLADALEPAGADVIDLATGTGVTAIAMADRGARSVTGVDITASLLDEARRRALAAGHDLTFVRSDMSSTPLPTASADIVSSTVGLVFADDPQVALAEARRLTRPGGVVALTSWAGGGFFDRIRKALAPYFPEAGTPWHEEPETIRGVVGADAEVEERTFTMAVPSPEGFVDLTQRHSAPIVVGARAIGSRWSEARRALIDVAESGGAWDGEIWRIPVDYHLITIRV</sequence>
<gene>
    <name evidence="2" type="ORF">BLIN101_02210</name>
</gene>
<dbReference type="PANTHER" id="PTHR43591:SF99">
    <property type="entry name" value="OS06G0646000 PROTEIN"/>
    <property type="match status" value="1"/>
</dbReference>
<dbReference type="EMBL" id="FXZA01000013">
    <property type="protein sequence ID" value="SMX85681.1"/>
    <property type="molecule type" value="Genomic_DNA"/>
</dbReference>
<protein>
    <submittedName>
        <fullName evidence="2">Methyltransferase domain-containing protein</fullName>
    </submittedName>
</protein>
<feature type="domain" description="Methyltransferase" evidence="1">
    <location>
        <begin position="37"/>
        <end position="130"/>
    </location>
</feature>
<dbReference type="OrthoDB" id="9795634at2"/>
<evidence type="ECO:0000313" key="3">
    <source>
        <dbReference type="Proteomes" id="UP000234498"/>
    </source>
</evidence>
<dbReference type="InterPro" id="IPR041698">
    <property type="entry name" value="Methyltransf_25"/>
</dbReference>
<evidence type="ECO:0000313" key="2">
    <source>
        <dbReference type="EMBL" id="SMX85681.1"/>
    </source>
</evidence>
<dbReference type="CDD" id="cd02440">
    <property type="entry name" value="AdoMet_MTases"/>
    <property type="match status" value="1"/>
</dbReference>
<dbReference type="GO" id="GO:0008168">
    <property type="term" value="F:methyltransferase activity"/>
    <property type="evidence" value="ECO:0007669"/>
    <property type="project" value="UniProtKB-KW"/>
</dbReference>
<reference evidence="2 3" key="1">
    <citation type="submission" date="2017-03" db="EMBL/GenBank/DDBJ databases">
        <authorList>
            <person name="Afonso C.L."/>
            <person name="Miller P.J."/>
            <person name="Scott M.A."/>
            <person name="Spackman E."/>
            <person name="Goraichik I."/>
            <person name="Dimitrov K.M."/>
            <person name="Suarez D.L."/>
            <person name="Swayne D.E."/>
        </authorList>
    </citation>
    <scope>NUCLEOTIDE SEQUENCE [LARGE SCALE GENOMIC DNA]</scope>
    <source>
        <strain evidence="2 3">Mu101</strain>
    </source>
</reference>